<feature type="transmembrane region" description="Helical" evidence="1">
    <location>
        <begin position="174"/>
        <end position="193"/>
    </location>
</feature>
<keyword evidence="1" id="KW-1133">Transmembrane helix</keyword>
<dbReference type="Proteomes" id="UP000257067">
    <property type="component" value="Unassembled WGS sequence"/>
</dbReference>
<proteinExistence type="predicted"/>
<dbReference type="AlphaFoldDB" id="A0A3D8IXI8"/>
<dbReference type="RefSeq" id="WP_104723782.1">
    <property type="nucleotide sequence ID" value="NZ_FZNE01000002.1"/>
</dbReference>
<keyword evidence="1" id="KW-0812">Transmembrane</keyword>
<feature type="transmembrane region" description="Helical" evidence="1">
    <location>
        <begin position="140"/>
        <end position="167"/>
    </location>
</feature>
<feature type="transmembrane region" description="Helical" evidence="1">
    <location>
        <begin position="69"/>
        <end position="90"/>
    </location>
</feature>
<dbReference type="EMBL" id="NXLU01000001">
    <property type="protein sequence ID" value="RDU69999.1"/>
    <property type="molecule type" value="Genomic_DNA"/>
</dbReference>
<dbReference type="OrthoDB" id="5362731at2"/>
<organism evidence="2 3">
    <name type="scientific">Helicobacter cholecystus</name>
    <dbReference type="NCBI Taxonomy" id="45498"/>
    <lineage>
        <taxon>Bacteria</taxon>
        <taxon>Pseudomonadati</taxon>
        <taxon>Campylobacterota</taxon>
        <taxon>Epsilonproteobacteria</taxon>
        <taxon>Campylobacterales</taxon>
        <taxon>Helicobacteraceae</taxon>
        <taxon>Helicobacter</taxon>
    </lineage>
</organism>
<feature type="transmembrane region" description="Helical" evidence="1">
    <location>
        <begin position="258"/>
        <end position="276"/>
    </location>
</feature>
<keyword evidence="3" id="KW-1185">Reference proteome</keyword>
<accession>A0A3D8IXI8</accession>
<evidence type="ECO:0000313" key="3">
    <source>
        <dbReference type="Proteomes" id="UP000257067"/>
    </source>
</evidence>
<keyword evidence="1" id="KW-0472">Membrane</keyword>
<protein>
    <submittedName>
        <fullName evidence="2">Uncharacterized protein</fullName>
    </submittedName>
</protein>
<evidence type="ECO:0000256" key="1">
    <source>
        <dbReference type="SAM" id="Phobius"/>
    </source>
</evidence>
<gene>
    <name evidence="2" type="ORF">CQA62_00885</name>
</gene>
<feature type="transmembrane region" description="Helical" evidence="1">
    <location>
        <begin position="205"/>
        <end position="223"/>
    </location>
</feature>
<feature type="transmembrane region" description="Helical" evidence="1">
    <location>
        <begin position="102"/>
        <end position="134"/>
    </location>
</feature>
<feature type="transmembrane region" description="Helical" evidence="1">
    <location>
        <begin position="235"/>
        <end position="252"/>
    </location>
</feature>
<sequence>MQKSMSERKANIYFFLIVCLDALMLCLMIDEISISYKEALIYFSQNTVAGNIAYLSTQIFGRNDFGLRLPFLLTHLCNLYLLYEICKYYLKHPIDRLLCVGIFALLPGINLISIFVHKSVFVLFLTLLLCFLHIKRYRILFYPLCATASFLDPAFSIIFLALFLYSLKHKHNKTLFFSLFCFSANMYLFNLHIKGIPQGHFLDTLGLLSLLYSPMLFVYFFYTLYHSLLRKEHSFILYVSATSIVFTIVLSLRQEIDLYTFLPLSAVGLPVMIKVFMHDLRIRLKPFRISYLRRFYFIIIPLLLEISLLFCNKIFFLFDKHHFLDNFYYSKEIAKELKAKNIYAIKTHAKLALPLKFYGISPFSPLSLIPKENGSIKVEYLHRNIREYEITGL</sequence>
<evidence type="ECO:0000313" key="2">
    <source>
        <dbReference type="EMBL" id="RDU69999.1"/>
    </source>
</evidence>
<reference evidence="2 3" key="1">
    <citation type="submission" date="2018-04" db="EMBL/GenBank/DDBJ databases">
        <title>Novel Campyloabacter and Helicobacter Species and Strains.</title>
        <authorList>
            <person name="Mannion A.J."/>
            <person name="Shen Z."/>
            <person name="Fox J.G."/>
        </authorList>
    </citation>
    <scope>NUCLEOTIDE SEQUENCE [LARGE SCALE GENOMIC DNA]</scope>
    <source>
        <strain evidence="2 3">ATCC 700242</strain>
    </source>
</reference>
<comment type="caution">
    <text evidence="2">The sequence shown here is derived from an EMBL/GenBank/DDBJ whole genome shotgun (WGS) entry which is preliminary data.</text>
</comment>
<feature type="transmembrane region" description="Helical" evidence="1">
    <location>
        <begin position="12"/>
        <end position="34"/>
    </location>
</feature>
<feature type="transmembrane region" description="Helical" evidence="1">
    <location>
        <begin position="296"/>
        <end position="318"/>
    </location>
</feature>
<name>A0A3D8IXI8_9HELI</name>